<reference evidence="12 13" key="2">
    <citation type="submission" date="2020-06" db="EMBL/GenBank/DDBJ databases">
        <title>Halomonas songnenensis sp. nov., a moderately halophilic bacterium isolated from saline and alkaline soils.</title>
        <authorList>
            <person name="Jiang J."/>
            <person name="Pan Y."/>
        </authorList>
    </citation>
    <scope>NUCLEOTIDE SEQUENCE [LARGE SCALE GENOMIC DNA]</scope>
    <source>
        <strain evidence="12 13">TBZ9</strain>
    </source>
</reference>
<keyword evidence="8 12" id="KW-0503">Monooxygenase</keyword>
<dbReference type="PANTHER" id="PTHR42747">
    <property type="entry name" value="NITRONATE MONOOXYGENASE-RELATED"/>
    <property type="match status" value="1"/>
</dbReference>
<keyword evidence="13" id="KW-1185">Reference proteome</keyword>
<evidence type="ECO:0000256" key="3">
    <source>
        <dbReference type="ARBA" id="ARBA00022575"/>
    </source>
</evidence>
<dbReference type="FunFam" id="3.20.20.70:FF:000154">
    <property type="entry name" value="Probable nitronate monooxygenase"/>
    <property type="match status" value="1"/>
</dbReference>
<dbReference type="GO" id="GO:0009636">
    <property type="term" value="P:response to toxic substance"/>
    <property type="evidence" value="ECO:0007669"/>
    <property type="project" value="UniProtKB-KW"/>
</dbReference>
<keyword evidence="7" id="KW-0560">Oxidoreductase</keyword>
<dbReference type="GO" id="GO:0018580">
    <property type="term" value="F:nitronate monooxygenase activity"/>
    <property type="evidence" value="ECO:0007669"/>
    <property type="project" value="InterPro"/>
</dbReference>
<organism evidence="12 13">
    <name type="scientific">Vreelandella azerica</name>
    <dbReference type="NCBI Taxonomy" id="2732867"/>
    <lineage>
        <taxon>Bacteria</taxon>
        <taxon>Pseudomonadati</taxon>
        <taxon>Pseudomonadota</taxon>
        <taxon>Gammaproteobacteria</taxon>
        <taxon>Oceanospirillales</taxon>
        <taxon>Halomonadaceae</taxon>
        <taxon>Vreelandella</taxon>
    </lineage>
</organism>
<dbReference type="Proteomes" id="UP000588806">
    <property type="component" value="Unassembled WGS sequence"/>
</dbReference>
<dbReference type="CDD" id="cd04730">
    <property type="entry name" value="NPD_like"/>
    <property type="match status" value="1"/>
</dbReference>
<evidence type="ECO:0000256" key="11">
    <source>
        <dbReference type="ARBA" id="ARBA00067136"/>
    </source>
</evidence>
<proteinExistence type="inferred from homology"/>
<evidence type="ECO:0000256" key="2">
    <source>
        <dbReference type="ARBA" id="ARBA00009881"/>
    </source>
</evidence>
<keyword evidence="4" id="KW-0285">Flavoprotein</keyword>
<dbReference type="GO" id="GO:0000166">
    <property type="term" value="F:nucleotide binding"/>
    <property type="evidence" value="ECO:0007669"/>
    <property type="project" value="UniProtKB-KW"/>
</dbReference>
<dbReference type="RefSeq" id="WP_171702598.1">
    <property type="nucleotide sequence ID" value="NZ_JABFHI010000004.1"/>
</dbReference>
<evidence type="ECO:0000256" key="5">
    <source>
        <dbReference type="ARBA" id="ARBA00022643"/>
    </source>
</evidence>
<dbReference type="EMBL" id="JABFHI010000004">
    <property type="protein sequence ID" value="NOG32136.1"/>
    <property type="molecule type" value="Genomic_DNA"/>
</dbReference>
<keyword evidence="3" id="KW-0216">Detoxification</keyword>
<dbReference type="SUPFAM" id="SSF51412">
    <property type="entry name" value="Inosine monophosphate dehydrogenase (IMPDH)"/>
    <property type="match status" value="1"/>
</dbReference>
<evidence type="ECO:0000256" key="8">
    <source>
        <dbReference type="ARBA" id="ARBA00023033"/>
    </source>
</evidence>
<evidence type="ECO:0000256" key="4">
    <source>
        <dbReference type="ARBA" id="ARBA00022630"/>
    </source>
</evidence>
<gene>
    <name evidence="12" type="ORF">HLB35_10880</name>
</gene>
<reference evidence="12 13" key="1">
    <citation type="submission" date="2020-05" db="EMBL/GenBank/DDBJ databases">
        <authorList>
            <person name="Ruan W."/>
            <person name="Jeon C.O."/>
            <person name="Chun B.H."/>
        </authorList>
    </citation>
    <scope>NUCLEOTIDE SEQUENCE [LARGE SCALE GENOMIC DNA]</scope>
    <source>
        <strain evidence="12 13">TBZ9</strain>
    </source>
</reference>
<dbReference type="Pfam" id="PF03060">
    <property type="entry name" value="NMO"/>
    <property type="match status" value="1"/>
</dbReference>
<evidence type="ECO:0000256" key="10">
    <source>
        <dbReference type="ARBA" id="ARBA00049401"/>
    </source>
</evidence>
<dbReference type="InterPro" id="IPR013785">
    <property type="entry name" value="Aldolase_TIM"/>
</dbReference>
<name>A0A7Y3TXN4_9GAMM</name>
<comment type="similarity">
    <text evidence="2">Belongs to the nitronate monooxygenase family. NMO class I subfamily.</text>
</comment>
<dbReference type="AlphaFoldDB" id="A0A7Y3TXN4"/>
<dbReference type="PANTHER" id="PTHR42747:SF3">
    <property type="entry name" value="NITRONATE MONOOXYGENASE-RELATED"/>
    <property type="match status" value="1"/>
</dbReference>
<evidence type="ECO:0000256" key="9">
    <source>
        <dbReference type="ARBA" id="ARBA00031155"/>
    </source>
</evidence>
<evidence type="ECO:0000256" key="7">
    <source>
        <dbReference type="ARBA" id="ARBA00023002"/>
    </source>
</evidence>
<dbReference type="Gene3D" id="3.20.20.70">
    <property type="entry name" value="Aldolase class I"/>
    <property type="match status" value="1"/>
</dbReference>
<evidence type="ECO:0000256" key="6">
    <source>
        <dbReference type="ARBA" id="ARBA00022741"/>
    </source>
</evidence>
<keyword evidence="5" id="KW-0288">FMN</keyword>
<comment type="caution">
    <text evidence="12">The sequence shown here is derived from an EMBL/GenBank/DDBJ whole genome shotgun (WGS) entry which is preliminary data.</text>
</comment>
<dbReference type="InterPro" id="IPR004136">
    <property type="entry name" value="NMO"/>
</dbReference>
<evidence type="ECO:0000313" key="13">
    <source>
        <dbReference type="Proteomes" id="UP000588806"/>
    </source>
</evidence>
<comment type="catalytic activity">
    <reaction evidence="10">
        <text>3 propionate 3-nitronate + 3 O2 + H2O = 3 3-oxopropanoate + 2 nitrate + nitrite + H2O2 + 3 H(+)</text>
        <dbReference type="Rhea" id="RHEA:57332"/>
        <dbReference type="ChEBI" id="CHEBI:15377"/>
        <dbReference type="ChEBI" id="CHEBI:15378"/>
        <dbReference type="ChEBI" id="CHEBI:15379"/>
        <dbReference type="ChEBI" id="CHEBI:16240"/>
        <dbReference type="ChEBI" id="CHEBI:16301"/>
        <dbReference type="ChEBI" id="CHEBI:17632"/>
        <dbReference type="ChEBI" id="CHEBI:33190"/>
        <dbReference type="ChEBI" id="CHEBI:136067"/>
    </reaction>
</comment>
<protein>
    <recommendedName>
        <fullName evidence="11">Nitronate monooxygenase</fullName>
    </recommendedName>
    <alternativeName>
        <fullName evidence="9">Propionate 3-nitronate monooxygenase</fullName>
    </alternativeName>
</protein>
<keyword evidence="6" id="KW-0547">Nucleotide-binding</keyword>
<evidence type="ECO:0000256" key="1">
    <source>
        <dbReference type="ARBA" id="ARBA00001917"/>
    </source>
</evidence>
<accession>A0A7Y3TXN4</accession>
<sequence>MLEQASLAQQLGIDYPIIQAPMAGVSTPALAAAVSNAGGLGSIAIGASSVEKARELITQTRELTSKPFNVNVFCHQAPRYDAAREAAWLNQLAPMFAEFGATPPNQLDKIYTSFVEDDVALNMLVEEKPAIVSFHFGVPQAAWVETLKTAGIVTLGCATTLDEAREIEAAGVDAIVAQGYEAGGHRGVFDPAKGDARIGTLALVRLLSQQCGISVIAAGGIMDGQGIAAAMALGASGVQLGTAFVLCPESAADDAYRQVLKSPQSQYTEVTQSISGRAARGIVNRFHRDIDAGSAHHPSAPPPPDYPFTYAAGKALASAAARQGEHGFAAHWAGQGAALAREIPAGELINTLVKEWLG</sequence>
<evidence type="ECO:0000313" key="12">
    <source>
        <dbReference type="EMBL" id="NOG32136.1"/>
    </source>
</evidence>
<comment type="cofactor">
    <cofactor evidence="1">
        <name>FMN</name>
        <dbReference type="ChEBI" id="CHEBI:58210"/>
    </cofactor>
</comment>